<accession>X1SLK8</accession>
<feature type="non-terminal residue" evidence="1">
    <location>
        <position position="1"/>
    </location>
</feature>
<dbReference type="EMBL" id="BARW01012068">
    <property type="protein sequence ID" value="GAI80021.1"/>
    <property type="molecule type" value="Genomic_DNA"/>
</dbReference>
<sequence length="43" mass="4940">AKIRAQIKIPNPVPQKYCLHNPFCTKKAPIKNPKVIVRERTIS</sequence>
<organism evidence="1">
    <name type="scientific">marine sediment metagenome</name>
    <dbReference type="NCBI Taxonomy" id="412755"/>
    <lineage>
        <taxon>unclassified sequences</taxon>
        <taxon>metagenomes</taxon>
        <taxon>ecological metagenomes</taxon>
    </lineage>
</organism>
<name>X1SLK8_9ZZZZ</name>
<proteinExistence type="predicted"/>
<comment type="caution">
    <text evidence="1">The sequence shown here is derived from an EMBL/GenBank/DDBJ whole genome shotgun (WGS) entry which is preliminary data.</text>
</comment>
<protein>
    <submittedName>
        <fullName evidence="1">Uncharacterized protein</fullName>
    </submittedName>
</protein>
<reference evidence="1" key="1">
    <citation type="journal article" date="2014" name="Front. Microbiol.">
        <title>High frequency of phylogenetically diverse reductive dehalogenase-homologous genes in deep subseafloor sedimentary metagenomes.</title>
        <authorList>
            <person name="Kawai M."/>
            <person name="Futagami T."/>
            <person name="Toyoda A."/>
            <person name="Takaki Y."/>
            <person name="Nishi S."/>
            <person name="Hori S."/>
            <person name="Arai W."/>
            <person name="Tsubouchi T."/>
            <person name="Morono Y."/>
            <person name="Uchiyama I."/>
            <person name="Ito T."/>
            <person name="Fujiyama A."/>
            <person name="Inagaki F."/>
            <person name="Takami H."/>
        </authorList>
    </citation>
    <scope>NUCLEOTIDE SEQUENCE</scope>
    <source>
        <strain evidence="1">Expedition CK06-06</strain>
    </source>
</reference>
<evidence type="ECO:0000313" key="1">
    <source>
        <dbReference type="EMBL" id="GAI80021.1"/>
    </source>
</evidence>
<gene>
    <name evidence="1" type="ORF">S12H4_22940</name>
</gene>
<dbReference type="AlphaFoldDB" id="X1SLK8"/>